<evidence type="ECO:0000313" key="3">
    <source>
        <dbReference type="EMBL" id="GBN86878.1"/>
    </source>
</evidence>
<protein>
    <submittedName>
        <fullName evidence="2">Uncharacterized protein</fullName>
    </submittedName>
</protein>
<name>A0A4Y2SF43_ARAVE</name>
<sequence>LWHRHQLKNKRYRERRRLNAETEEENKRKDREREKKRVPIKEISARAERAQRKYWRSTQRKCHQNKERKIVDSACRFTTPDVNLRSSSKKHEENEFFEIDLKSLEKTSS</sequence>
<evidence type="ECO:0000313" key="2">
    <source>
        <dbReference type="EMBL" id="GBN86872.1"/>
    </source>
</evidence>
<accession>A0A4Y2SF43</accession>
<organism evidence="2 4">
    <name type="scientific">Araneus ventricosus</name>
    <name type="common">Orbweaver spider</name>
    <name type="synonym">Epeira ventricosa</name>
    <dbReference type="NCBI Taxonomy" id="182803"/>
    <lineage>
        <taxon>Eukaryota</taxon>
        <taxon>Metazoa</taxon>
        <taxon>Ecdysozoa</taxon>
        <taxon>Arthropoda</taxon>
        <taxon>Chelicerata</taxon>
        <taxon>Arachnida</taxon>
        <taxon>Araneae</taxon>
        <taxon>Araneomorphae</taxon>
        <taxon>Entelegynae</taxon>
        <taxon>Araneoidea</taxon>
        <taxon>Araneidae</taxon>
        <taxon>Araneus</taxon>
    </lineage>
</organism>
<feature type="non-terminal residue" evidence="2">
    <location>
        <position position="1"/>
    </location>
</feature>
<proteinExistence type="predicted"/>
<dbReference type="EMBL" id="BGPR01021514">
    <property type="protein sequence ID" value="GBN86878.1"/>
    <property type="molecule type" value="Genomic_DNA"/>
</dbReference>
<dbReference type="Proteomes" id="UP000499080">
    <property type="component" value="Unassembled WGS sequence"/>
</dbReference>
<reference evidence="2 4" key="1">
    <citation type="journal article" date="2019" name="Sci. Rep.">
        <title>Orb-weaving spider Araneus ventricosus genome elucidates the spidroin gene catalogue.</title>
        <authorList>
            <person name="Kono N."/>
            <person name="Nakamura H."/>
            <person name="Ohtoshi R."/>
            <person name="Moran D.A.P."/>
            <person name="Shinohara A."/>
            <person name="Yoshida Y."/>
            <person name="Fujiwara M."/>
            <person name="Mori M."/>
            <person name="Tomita M."/>
            <person name="Arakawa K."/>
        </authorList>
    </citation>
    <scope>NUCLEOTIDE SEQUENCE [LARGE SCALE GENOMIC DNA]</scope>
</reference>
<keyword evidence="4" id="KW-1185">Reference proteome</keyword>
<evidence type="ECO:0000313" key="4">
    <source>
        <dbReference type="Proteomes" id="UP000499080"/>
    </source>
</evidence>
<dbReference type="AlphaFoldDB" id="A0A4Y2SF43"/>
<comment type="caution">
    <text evidence="2">The sequence shown here is derived from an EMBL/GenBank/DDBJ whole genome shotgun (WGS) entry which is preliminary data.</text>
</comment>
<gene>
    <name evidence="2" type="ORF">AVEN_181083_1</name>
    <name evidence="3" type="ORF">AVEN_26907_1</name>
</gene>
<evidence type="ECO:0000256" key="1">
    <source>
        <dbReference type="SAM" id="MobiDB-lite"/>
    </source>
</evidence>
<feature type="region of interest" description="Disordered" evidence="1">
    <location>
        <begin position="19"/>
        <end position="42"/>
    </location>
</feature>
<dbReference type="EMBL" id="BGPR01021509">
    <property type="protein sequence ID" value="GBN86872.1"/>
    <property type="molecule type" value="Genomic_DNA"/>
</dbReference>